<protein>
    <recommendedName>
        <fullName evidence="3">Type II toxin-antitoxin system RelE/ParE family toxin</fullName>
    </recommendedName>
</protein>
<sequence length="112" mass="12945">MRYNVEVMSPAVDFINSLSPKLRAKALRAIELLKEFGFRLGEPHSKTLAGTDGLKELRIKVGSDICRIFYFHHKNTLYVATSGYIKKEMKTDHGEIERAQTLREIFEKEMLQ</sequence>
<dbReference type="RefSeq" id="WP_006366144.1">
    <property type="nucleotide sequence ID" value="NZ_AASE01000006.1"/>
</dbReference>
<dbReference type="InterPro" id="IPR009241">
    <property type="entry name" value="HigB-like"/>
</dbReference>
<dbReference type="Gene3D" id="3.30.2310.20">
    <property type="entry name" value="RelE-like"/>
    <property type="match status" value="1"/>
</dbReference>
<comment type="caution">
    <text evidence="1">The sequence shown here is derived from an EMBL/GenBank/DDBJ whole genome shotgun (WGS) entry which is preliminary data.</text>
</comment>
<name>Q0YSE0_9CHLB</name>
<accession>Q0YSE0</accession>
<reference evidence="1 2" key="1">
    <citation type="submission" date="2006-07" db="EMBL/GenBank/DDBJ databases">
        <title>Annotation of the draft genome assembly of Chlorobium ferroxidans DSM 13031.</title>
        <authorList>
            <consortium name="US DOE Joint Genome Institute (JGI-ORNL)"/>
            <person name="Larimer F."/>
            <person name="Land M."/>
            <person name="Hauser L."/>
        </authorList>
    </citation>
    <scope>NUCLEOTIDE SEQUENCE [LARGE SCALE GENOMIC DNA]</scope>
    <source>
        <strain evidence="1 2">DSM 13031</strain>
    </source>
</reference>
<proteinExistence type="predicted"/>
<evidence type="ECO:0000313" key="2">
    <source>
        <dbReference type="Proteomes" id="UP000004162"/>
    </source>
</evidence>
<evidence type="ECO:0000313" key="1">
    <source>
        <dbReference type="EMBL" id="EAT59288.1"/>
    </source>
</evidence>
<dbReference type="Pfam" id="PF05973">
    <property type="entry name" value="Gp49"/>
    <property type="match status" value="1"/>
</dbReference>
<evidence type="ECO:0008006" key="3">
    <source>
        <dbReference type="Google" id="ProtNLM"/>
    </source>
</evidence>
<dbReference type="SUPFAM" id="SSF143011">
    <property type="entry name" value="RelE-like"/>
    <property type="match status" value="1"/>
</dbReference>
<dbReference type="EMBL" id="AASE01000006">
    <property type="protein sequence ID" value="EAT59288.1"/>
    <property type="molecule type" value="Genomic_DNA"/>
</dbReference>
<dbReference type="InterPro" id="IPR035093">
    <property type="entry name" value="RelE/ParE_toxin_dom_sf"/>
</dbReference>
<dbReference type="AlphaFoldDB" id="Q0YSE0"/>
<keyword evidence="2" id="KW-1185">Reference proteome</keyword>
<organism evidence="1 2">
    <name type="scientific">Chlorobium ferrooxidans DSM 13031</name>
    <dbReference type="NCBI Taxonomy" id="377431"/>
    <lineage>
        <taxon>Bacteria</taxon>
        <taxon>Pseudomonadati</taxon>
        <taxon>Chlorobiota</taxon>
        <taxon>Chlorobiia</taxon>
        <taxon>Chlorobiales</taxon>
        <taxon>Chlorobiaceae</taxon>
        <taxon>Chlorobium/Pelodictyon group</taxon>
        <taxon>Chlorobium</taxon>
    </lineage>
</organism>
<dbReference type="Proteomes" id="UP000004162">
    <property type="component" value="Unassembled WGS sequence"/>
</dbReference>
<reference evidence="1 2" key="2">
    <citation type="submission" date="2006-07" db="EMBL/GenBank/DDBJ databases">
        <title>Sequencing of the draft genome and assembly of Chlorobium ferroxidans DSM 13031.</title>
        <authorList>
            <consortium name="US DOE Joint Genome Institute (JGI-PGF)"/>
            <person name="Copeland A."/>
            <person name="Lucas S."/>
            <person name="Lapidus A."/>
            <person name="Barry K."/>
            <person name="Glavina del Rio T."/>
            <person name="Dalin E."/>
            <person name="Tice H."/>
            <person name="Bruce D."/>
            <person name="Pitluck S."/>
            <person name="Richardson P."/>
        </authorList>
    </citation>
    <scope>NUCLEOTIDE SEQUENCE [LARGE SCALE GENOMIC DNA]</scope>
    <source>
        <strain evidence="1 2">DSM 13031</strain>
    </source>
</reference>
<gene>
    <name evidence="1" type="ORF">CferDRAFT_1295</name>
</gene>